<evidence type="ECO:0000313" key="2">
    <source>
        <dbReference type="Proteomes" id="UP000034324"/>
    </source>
</evidence>
<protein>
    <submittedName>
        <fullName evidence="1">Uncharacterized protein</fullName>
    </submittedName>
</protein>
<dbReference type="EMBL" id="LBVC01000070">
    <property type="protein sequence ID" value="KKQ76509.1"/>
    <property type="molecule type" value="Genomic_DNA"/>
</dbReference>
<accession>A0A0G0MS50</accession>
<organism evidence="1 2">
    <name type="scientific">Candidatus Daviesbacteria bacterium GW2011_GWF2_38_6</name>
    <dbReference type="NCBI Taxonomy" id="1618432"/>
    <lineage>
        <taxon>Bacteria</taxon>
        <taxon>Candidatus Daviesiibacteriota</taxon>
    </lineage>
</organism>
<comment type="caution">
    <text evidence="1">The sequence shown here is derived from an EMBL/GenBank/DDBJ whole genome shotgun (WGS) entry which is preliminary data.</text>
</comment>
<evidence type="ECO:0000313" key="1">
    <source>
        <dbReference type="EMBL" id="KKQ76509.1"/>
    </source>
</evidence>
<name>A0A0G0MS50_9BACT</name>
<reference evidence="1 2" key="1">
    <citation type="journal article" date="2015" name="Nature">
        <title>rRNA introns, odd ribosomes, and small enigmatic genomes across a large radiation of phyla.</title>
        <authorList>
            <person name="Brown C.T."/>
            <person name="Hug L.A."/>
            <person name="Thomas B.C."/>
            <person name="Sharon I."/>
            <person name="Castelle C.J."/>
            <person name="Singh A."/>
            <person name="Wilkins M.J."/>
            <person name="Williams K.H."/>
            <person name="Banfield J.F."/>
        </authorList>
    </citation>
    <scope>NUCLEOTIDE SEQUENCE [LARGE SCALE GENOMIC DNA]</scope>
</reference>
<dbReference type="Proteomes" id="UP000034324">
    <property type="component" value="Unassembled WGS sequence"/>
</dbReference>
<proteinExistence type="predicted"/>
<gene>
    <name evidence="1" type="ORF">US99_C0070G0011</name>
</gene>
<sequence length="77" mass="8278">MLNQLLPSGLNISSYTIDRSGEAVVVGVVSDGESVDNLIVGLTSKSEASDKISRVSIENLNRGRDGLYRISLKIQTK</sequence>
<dbReference type="AlphaFoldDB" id="A0A0G0MS50"/>